<dbReference type="EMBL" id="WJIE01000002">
    <property type="protein sequence ID" value="MRG91988.1"/>
    <property type="molecule type" value="Genomic_DNA"/>
</dbReference>
<name>A0A6N7PJ19_9BACT</name>
<dbReference type="RefSeq" id="WP_153818830.1">
    <property type="nucleotide sequence ID" value="NZ_WJIE01000002.1"/>
</dbReference>
<dbReference type="AlphaFoldDB" id="A0A6N7PJ19"/>
<keyword evidence="3" id="KW-1185">Reference proteome</keyword>
<sequence>MSESNNDSGAESDDSEPDSERPDRPWPGFYAWCPESNRIDAFIAAVSALVGASNRWNVGDPDDADPTKVVSLYMADAARLMRDTYPRHGYSHAFFELEGCSGAKWEFNASVFSDRLIERSHSGPIGCCSWMGGVLFPSRVALAKKRGRSTVEVAAGVACRMAMNDIYEILMRICTSSAAITTGGCSGGTTWGAPVLMGATYHADGNPVRDLALSWLDLHDGVRAELAAGSSIDTLMARIEAAPRRSSVPLLDEVLLKREEVLAALDLSPNVLVEALQVCAGKTDPAWKAVEPEVLQALDDMRDPAVEKQEGVPSSSDDHDRFIEEHSPVFVRHLDNGAVVLLAHPYRTLWPLWADTLNLLGIRS</sequence>
<organism evidence="2 3">
    <name type="scientific">Polyangium spumosum</name>
    <dbReference type="NCBI Taxonomy" id="889282"/>
    <lineage>
        <taxon>Bacteria</taxon>
        <taxon>Pseudomonadati</taxon>
        <taxon>Myxococcota</taxon>
        <taxon>Polyangia</taxon>
        <taxon>Polyangiales</taxon>
        <taxon>Polyangiaceae</taxon>
        <taxon>Polyangium</taxon>
    </lineage>
</organism>
<protein>
    <submittedName>
        <fullName evidence="2">Uncharacterized protein</fullName>
    </submittedName>
</protein>
<accession>A0A6N7PJ19</accession>
<dbReference type="OrthoDB" id="5505064at2"/>
<evidence type="ECO:0000313" key="3">
    <source>
        <dbReference type="Proteomes" id="UP000440224"/>
    </source>
</evidence>
<reference evidence="2 3" key="1">
    <citation type="submission" date="2019-10" db="EMBL/GenBank/DDBJ databases">
        <title>A soil myxobacterium in the family Polyangiaceae.</title>
        <authorList>
            <person name="Li Y."/>
            <person name="Wang J."/>
        </authorList>
    </citation>
    <scope>NUCLEOTIDE SEQUENCE [LARGE SCALE GENOMIC DNA]</scope>
    <source>
        <strain evidence="2 3">DSM 14734</strain>
    </source>
</reference>
<feature type="region of interest" description="Disordered" evidence="1">
    <location>
        <begin position="1"/>
        <end position="26"/>
    </location>
</feature>
<gene>
    <name evidence="2" type="ORF">GF068_08625</name>
</gene>
<proteinExistence type="predicted"/>
<comment type="caution">
    <text evidence="2">The sequence shown here is derived from an EMBL/GenBank/DDBJ whole genome shotgun (WGS) entry which is preliminary data.</text>
</comment>
<evidence type="ECO:0000256" key="1">
    <source>
        <dbReference type="SAM" id="MobiDB-lite"/>
    </source>
</evidence>
<evidence type="ECO:0000313" key="2">
    <source>
        <dbReference type="EMBL" id="MRG91988.1"/>
    </source>
</evidence>
<dbReference type="Proteomes" id="UP000440224">
    <property type="component" value="Unassembled WGS sequence"/>
</dbReference>